<evidence type="ECO:0000313" key="2">
    <source>
        <dbReference type="Proteomes" id="UP000286071"/>
    </source>
</evidence>
<proteinExistence type="predicted"/>
<reference evidence="1 2" key="1">
    <citation type="submission" date="2016-10" db="EMBL/GenBank/DDBJ databases">
        <title>Comparative genome analysis of multiple Pseudomonas spp. focuses on biocontrol and plant growth promoting traits.</title>
        <authorList>
            <person name="Tao X.-Y."/>
            <person name="Taylor C.G."/>
        </authorList>
    </citation>
    <scope>NUCLEOTIDE SEQUENCE [LARGE SCALE GENOMIC DNA]</scope>
    <source>
        <strain evidence="1 2">48H11</strain>
    </source>
</reference>
<accession>A0A423H9K6</accession>
<protein>
    <submittedName>
        <fullName evidence="1">Uncharacterized protein</fullName>
    </submittedName>
</protein>
<dbReference type="EMBL" id="MOBJ01000006">
    <property type="protein sequence ID" value="RON09883.1"/>
    <property type="molecule type" value="Genomic_DNA"/>
</dbReference>
<gene>
    <name evidence="1" type="ORF">BK659_08170</name>
</gene>
<sequence>MFLYIQVEQYAGHNFEFARQPAFQTLFTQDEEAIAGAFFFQACHQRLHQVGALCTRLGRMETGR</sequence>
<evidence type="ECO:0000313" key="1">
    <source>
        <dbReference type="EMBL" id="RON09883.1"/>
    </source>
</evidence>
<name>A0A423H9K6_9PSED</name>
<dbReference type="Proteomes" id="UP000286071">
    <property type="component" value="Unassembled WGS sequence"/>
</dbReference>
<organism evidence="1 2">
    <name type="scientific">Pseudomonas brassicacearum</name>
    <dbReference type="NCBI Taxonomy" id="930166"/>
    <lineage>
        <taxon>Bacteria</taxon>
        <taxon>Pseudomonadati</taxon>
        <taxon>Pseudomonadota</taxon>
        <taxon>Gammaproteobacteria</taxon>
        <taxon>Pseudomonadales</taxon>
        <taxon>Pseudomonadaceae</taxon>
        <taxon>Pseudomonas</taxon>
    </lineage>
</organism>
<dbReference type="AlphaFoldDB" id="A0A423H9K6"/>
<comment type="caution">
    <text evidence="1">The sequence shown here is derived from an EMBL/GenBank/DDBJ whole genome shotgun (WGS) entry which is preliminary data.</text>
</comment>